<dbReference type="RefSeq" id="WP_020542443.1">
    <property type="nucleotide sequence ID" value="NZ_CP068985.1"/>
</dbReference>
<dbReference type="SUPFAM" id="SSF103473">
    <property type="entry name" value="MFS general substrate transporter"/>
    <property type="match status" value="1"/>
</dbReference>
<dbReference type="Proteomes" id="UP000824681">
    <property type="component" value="Chromosome"/>
</dbReference>
<gene>
    <name evidence="7" type="primary">ybjJ1</name>
    <name evidence="7" type="ORF">Nocox_01035</name>
</gene>
<name>A0ABX8TRJ1_9ACTN</name>
<dbReference type="InterPro" id="IPR020846">
    <property type="entry name" value="MFS_dom"/>
</dbReference>
<feature type="domain" description="Major facilitator superfamily (MFS) profile" evidence="6">
    <location>
        <begin position="193"/>
        <end position="398"/>
    </location>
</feature>
<evidence type="ECO:0000256" key="1">
    <source>
        <dbReference type="ARBA" id="ARBA00004651"/>
    </source>
</evidence>
<dbReference type="PANTHER" id="PTHR23514">
    <property type="entry name" value="BYPASS OF STOP CODON PROTEIN 6"/>
    <property type="match status" value="1"/>
</dbReference>
<feature type="transmembrane region" description="Helical" evidence="5">
    <location>
        <begin position="151"/>
        <end position="171"/>
    </location>
</feature>
<feature type="transmembrane region" description="Helical" evidence="5">
    <location>
        <begin position="85"/>
        <end position="106"/>
    </location>
</feature>
<dbReference type="InterPro" id="IPR011701">
    <property type="entry name" value="MFS"/>
</dbReference>
<dbReference type="EMBL" id="CP068985">
    <property type="protein sequence ID" value="QYC37841.1"/>
    <property type="molecule type" value="Genomic_DNA"/>
</dbReference>
<keyword evidence="3 5" id="KW-1133">Transmembrane helix</keyword>
<evidence type="ECO:0000256" key="5">
    <source>
        <dbReference type="SAM" id="Phobius"/>
    </source>
</evidence>
<feature type="transmembrane region" description="Helical" evidence="5">
    <location>
        <begin position="264"/>
        <end position="284"/>
    </location>
</feature>
<protein>
    <submittedName>
        <fullName evidence="7">Inner membrane protein YbjJ</fullName>
    </submittedName>
</protein>
<evidence type="ECO:0000313" key="7">
    <source>
        <dbReference type="EMBL" id="QYC37841.1"/>
    </source>
</evidence>
<feature type="transmembrane region" description="Helical" evidence="5">
    <location>
        <begin position="59"/>
        <end position="79"/>
    </location>
</feature>
<evidence type="ECO:0000313" key="8">
    <source>
        <dbReference type="Proteomes" id="UP000824681"/>
    </source>
</evidence>
<keyword evidence="2 5" id="KW-0812">Transmembrane</keyword>
<dbReference type="PROSITE" id="PS50850">
    <property type="entry name" value="MFS"/>
    <property type="match status" value="1"/>
</dbReference>
<feature type="transmembrane region" description="Helical" evidence="5">
    <location>
        <begin position="290"/>
        <end position="312"/>
    </location>
</feature>
<evidence type="ECO:0000256" key="4">
    <source>
        <dbReference type="ARBA" id="ARBA00023136"/>
    </source>
</evidence>
<accession>A0ABX8TRJ1</accession>
<feature type="transmembrane region" description="Helical" evidence="5">
    <location>
        <begin position="33"/>
        <end position="52"/>
    </location>
</feature>
<keyword evidence="4 5" id="KW-0472">Membrane</keyword>
<reference evidence="7 8" key="1">
    <citation type="journal article" date="2021" name="ACS Chem. Biol.">
        <title>Genomic-Led Discovery of a Novel Glycopeptide Antibiotic by Nonomuraea coxensis DSM 45129.</title>
        <authorList>
            <person name="Yushchuk O."/>
            <person name="Vior N.M."/>
            <person name="Andreo-Vidal A."/>
            <person name="Berini F."/>
            <person name="Ruckert C."/>
            <person name="Busche T."/>
            <person name="Binda E."/>
            <person name="Kalinowski J."/>
            <person name="Truman A.W."/>
            <person name="Marinelli F."/>
        </authorList>
    </citation>
    <scope>NUCLEOTIDE SEQUENCE [LARGE SCALE GENOMIC DNA]</scope>
    <source>
        <strain evidence="7 8">DSM 45129</strain>
    </source>
</reference>
<sequence>MPYAGFAVFGAFWGVWGASVPVIRDQAGLTDGQLGTALLFIAAGALPAMPLAGRAVDRWGHRVTAITLTSLGVAGIAVAVTARDLPALCVGLAVLGASSGAADVTINAAAGSVERANGRPVITRAHGFFSLAVVAASLVTGLLNAAGLPVAMPYVLIMLAAGAASAAIVTGDRTQADPGRHGHARTVTAYSRPGLRAHLPLLLVAGGLGALGFAVENAHQSWSAVYLADTVHAGPALVGAGPAVFALAVSLTRFAISAVKTRRAWIVLTAGAAISAAGTSLVALTASLPLALLGLALAAVGTAVLFPTVLGLATANVPDAARGAATSVVSTLAYLGYLAGPVYVGHWAQASGLPGAMLAVAALAAALALLAWPALRAVAPSPAWRATAEAGATGRPHA</sequence>
<feature type="transmembrane region" description="Helical" evidence="5">
    <location>
        <begin position="195"/>
        <end position="215"/>
    </location>
</feature>
<dbReference type="PANTHER" id="PTHR23514:SF13">
    <property type="entry name" value="INNER MEMBRANE PROTEIN YBJJ"/>
    <property type="match status" value="1"/>
</dbReference>
<evidence type="ECO:0000256" key="3">
    <source>
        <dbReference type="ARBA" id="ARBA00022989"/>
    </source>
</evidence>
<keyword evidence="8" id="KW-1185">Reference proteome</keyword>
<feature type="transmembrane region" description="Helical" evidence="5">
    <location>
        <begin position="356"/>
        <end position="375"/>
    </location>
</feature>
<evidence type="ECO:0000256" key="2">
    <source>
        <dbReference type="ARBA" id="ARBA00022692"/>
    </source>
</evidence>
<dbReference type="Gene3D" id="1.20.1250.20">
    <property type="entry name" value="MFS general substrate transporter like domains"/>
    <property type="match status" value="2"/>
</dbReference>
<organism evidence="7 8">
    <name type="scientific">Nonomuraea coxensis DSM 45129</name>
    <dbReference type="NCBI Taxonomy" id="1122611"/>
    <lineage>
        <taxon>Bacteria</taxon>
        <taxon>Bacillati</taxon>
        <taxon>Actinomycetota</taxon>
        <taxon>Actinomycetes</taxon>
        <taxon>Streptosporangiales</taxon>
        <taxon>Streptosporangiaceae</taxon>
        <taxon>Nonomuraea</taxon>
    </lineage>
</organism>
<feature type="transmembrane region" description="Helical" evidence="5">
    <location>
        <begin position="127"/>
        <end position="145"/>
    </location>
</feature>
<evidence type="ECO:0000259" key="6">
    <source>
        <dbReference type="PROSITE" id="PS50850"/>
    </source>
</evidence>
<dbReference type="Pfam" id="PF07690">
    <property type="entry name" value="MFS_1"/>
    <property type="match status" value="1"/>
</dbReference>
<proteinExistence type="predicted"/>
<feature type="transmembrane region" description="Helical" evidence="5">
    <location>
        <begin position="235"/>
        <end position="252"/>
    </location>
</feature>
<dbReference type="InterPro" id="IPR051788">
    <property type="entry name" value="MFS_Transporter"/>
</dbReference>
<feature type="transmembrane region" description="Helical" evidence="5">
    <location>
        <begin position="324"/>
        <end position="344"/>
    </location>
</feature>
<comment type="subcellular location">
    <subcellularLocation>
        <location evidence="1">Cell membrane</location>
        <topology evidence="1">Multi-pass membrane protein</topology>
    </subcellularLocation>
</comment>
<dbReference type="InterPro" id="IPR036259">
    <property type="entry name" value="MFS_trans_sf"/>
</dbReference>